<dbReference type="InterPro" id="IPR037066">
    <property type="entry name" value="Plug_dom_sf"/>
</dbReference>
<name>A0A3N4MEV4_9BACT</name>
<evidence type="ECO:0000313" key="9">
    <source>
        <dbReference type="Proteomes" id="UP000279089"/>
    </source>
</evidence>
<evidence type="ECO:0000256" key="4">
    <source>
        <dbReference type="RuleBase" id="RU003357"/>
    </source>
</evidence>
<evidence type="ECO:0000256" key="3">
    <source>
        <dbReference type="ARBA" id="ARBA00023237"/>
    </source>
</evidence>
<dbReference type="GO" id="GO:0009279">
    <property type="term" value="C:cell outer membrane"/>
    <property type="evidence" value="ECO:0007669"/>
    <property type="project" value="UniProtKB-SubCell"/>
</dbReference>
<keyword evidence="4" id="KW-0798">TonB box</keyword>
<protein>
    <submittedName>
        <fullName evidence="8">TonB-dependent receptor</fullName>
    </submittedName>
</protein>
<feature type="domain" description="TonB-dependent receptor-like beta-barrel" evidence="6">
    <location>
        <begin position="601"/>
        <end position="1088"/>
    </location>
</feature>
<dbReference type="OrthoDB" id="9768470at2"/>
<proteinExistence type="inferred from homology"/>
<evidence type="ECO:0000256" key="2">
    <source>
        <dbReference type="ARBA" id="ARBA00023136"/>
    </source>
</evidence>
<dbReference type="Pfam" id="PF07715">
    <property type="entry name" value="Plug"/>
    <property type="match status" value="1"/>
</dbReference>
<evidence type="ECO:0000259" key="6">
    <source>
        <dbReference type="Pfam" id="PF00593"/>
    </source>
</evidence>
<reference evidence="9" key="1">
    <citation type="submission" date="2018-11" db="EMBL/GenBank/DDBJ databases">
        <title>Chitinophaga lutea sp.nov., isolate from arsenic contaminated soil.</title>
        <authorList>
            <person name="Zong Y."/>
        </authorList>
    </citation>
    <scope>NUCLEOTIDE SEQUENCE [LARGE SCALE GENOMIC DNA]</scope>
    <source>
        <strain evidence="9">YLT18</strain>
    </source>
</reference>
<dbReference type="InterPro" id="IPR036942">
    <property type="entry name" value="Beta-barrel_TonB_sf"/>
</dbReference>
<dbReference type="Pfam" id="PF00593">
    <property type="entry name" value="TonB_dep_Rec_b-barrel"/>
    <property type="match status" value="1"/>
</dbReference>
<dbReference type="Gene3D" id="2.170.130.10">
    <property type="entry name" value="TonB-dependent receptor, plug domain"/>
    <property type="match status" value="1"/>
</dbReference>
<keyword evidence="5" id="KW-0732">Signal</keyword>
<keyword evidence="9" id="KW-1185">Reference proteome</keyword>
<feature type="domain" description="TonB-dependent receptor plug" evidence="7">
    <location>
        <begin position="215"/>
        <end position="305"/>
    </location>
</feature>
<comment type="caution">
    <text evidence="8">The sequence shown here is derived from an EMBL/GenBank/DDBJ whole genome shotgun (WGS) entry which is preliminary data.</text>
</comment>
<gene>
    <name evidence="8" type="ORF">EG028_08275</name>
</gene>
<feature type="chain" id="PRO_5018051995" evidence="5">
    <location>
        <begin position="25"/>
        <end position="1134"/>
    </location>
</feature>
<dbReference type="Gene3D" id="2.40.170.20">
    <property type="entry name" value="TonB-dependent receptor, beta-barrel domain"/>
    <property type="match status" value="1"/>
</dbReference>
<dbReference type="InterPro" id="IPR012910">
    <property type="entry name" value="Plug_dom"/>
</dbReference>
<dbReference type="Proteomes" id="UP000279089">
    <property type="component" value="Unassembled WGS sequence"/>
</dbReference>
<sequence length="1134" mass="126325">MHHGLHTRLLLLILLALTAVPSFAQNRGKTFSLGKNNLSARELIALLEKQGNIRFTYKDAVAARLEQNLQLPASSIRLEDALNYLRISAGISTEQNGDYVILGVAGDPVTVKGKVTDAKGTPLPGVTIKIKGTNTGAMSDANGQFSIKAPSAQAVLSLSFMGYKPREVRAGTGAALSIVLQESYTQLGEVQVTATNRTNTEAAVLNERKNSGVVQDAISAAQMTKSASITTVQALQRVTAVTVTDDKYVAIRGLGDRSVIATLNGARLSSADPDRSVVPLDIVPAGLLDNITVYKTLSPDRPADASAGIIELKTRSIPDSLTLEFTAQTGFNTNIGLNGKYNGFYNDRLGFWGQHVKDHDLPADFLALKDQYPGGLVQIQEMFIQSRNNPALAAESYRISTIMQRFEPVLTTSYKNASPNQVYNIGFGNMYKLRNGHKLGVVLNGSYYQRTEDIYQATRNQYSLFQGIVTGNKNIFNQLAIPNFITPAYPRLGNYLSYKENIGKKTLNYGLLAGLTYRFNARHIVQAQVVGSRGAETQASNLTGSWRNTGMEFPVYNVINQLRMSQRTFDTYNLQGEHKILEQSWSPRLTYNLSTSRSTQNDPDFRSTNLANLRTLRYADPGGVGIGEDTYAFVTGMVHGVGDDYSSIMVADPNGRQFRKLTERNYNGKADLTQPFKIGGAEQVLKFGFNYLKRERDFTTNILGLPSTSLGGGSADLLNQVGGNINELISPKYVGLQDPGTYDEEGKPRVGGFLYQIRKSPNNYTGTYETRAFYGMIDTRFLQHFRFVGGVRFESTDIKTLVDTNNIFIPLNISATSGYTGDALRYSTLNPRNRYVEDYKPFYSLNLTYSPKESMNFRFGYSTSLARPEIRELINIYEYDPFQFAVVGGNPDLKNQFTRSFDFRWEWFPTRGEVISASAFGKIIENQLQRVFFYRSPGNQSTAPEFPLIVFENDPNDGRVYGIELEIRHNLGRYWSPLKPVFFGANAMLAYSEIDKNPARLEAARINDRRSPAKSPVFEQAPYSVNAYIDFEHERSGTNITASFNIVGARLIQVQMDGTPDLYDRPVPVLDLVFSKHLGKRWLVRGFGKNILNPDFKQVYTNPGNNGKYHGTTYIYRQYKKGSEVSLGITYKLF</sequence>
<accession>A0A3N4MEV4</accession>
<comment type="subcellular location">
    <subcellularLocation>
        <location evidence="1 4">Cell outer membrane</location>
    </subcellularLocation>
</comment>
<dbReference type="EMBL" id="RMBX01000003">
    <property type="protein sequence ID" value="RPD42128.1"/>
    <property type="molecule type" value="Genomic_DNA"/>
</dbReference>
<comment type="similarity">
    <text evidence="4">Belongs to the TonB-dependent receptor family.</text>
</comment>
<keyword evidence="8" id="KW-0675">Receptor</keyword>
<keyword evidence="3" id="KW-0998">Cell outer membrane</keyword>
<dbReference type="InterPro" id="IPR000531">
    <property type="entry name" value="Beta-barrel_TonB"/>
</dbReference>
<dbReference type="SUPFAM" id="SSF49464">
    <property type="entry name" value="Carboxypeptidase regulatory domain-like"/>
    <property type="match status" value="1"/>
</dbReference>
<dbReference type="AlphaFoldDB" id="A0A3N4MEV4"/>
<feature type="signal peptide" evidence="5">
    <location>
        <begin position="1"/>
        <end position="24"/>
    </location>
</feature>
<dbReference type="Gene3D" id="2.60.40.1120">
    <property type="entry name" value="Carboxypeptidase-like, regulatory domain"/>
    <property type="match status" value="1"/>
</dbReference>
<dbReference type="PANTHER" id="PTHR40980">
    <property type="entry name" value="PLUG DOMAIN-CONTAINING PROTEIN"/>
    <property type="match status" value="1"/>
</dbReference>
<dbReference type="InterPro" id="IPR008969">
    <property type="entry name" value="CarboxyPept-like_regulatory"/>
</dbReference>
<dbReference type="SUPFAM" id="SSF56935">
    <property type="entry name" value="Porins"/>
    <property type="match status" value="1"/>
</dbReference>
<evidence type="ECO:0000259" key="7">
    <source>
        <dbReference type="Pfam" id="PF07715"/>
    </source>
</evidence>
<dbReference type="RefSeq" id="WP_120515104.1">
    <property type="nucleotide sequence ID" value="NZ_QXZY01000002.1"/>
</dbReference>
<evidence type="ECO:0000256" key="5">
    <source>
        <dbReference type="SAM" id="SignalP"/>
    </source>
</evidence>
<evidence type="ECO:0000313" key="8">
    <source>
        <dbReference type="EMBL" id="RPD42128.1"/>
    </source>
</evidence>
<organism evidence="8 9">
    <name type="scientific">Chitinophaga barathri</name>
    <dbReference type="NCBI Taxonomy" id="1647451"/>
    <lineage>
        <taxon>Bacteria</taxon>
        <taxon>Pseudomonadati</taxon>
        <taxon>Bacteroidota</taxon>
        <taxon>Chitinophagia</taxon>
        <taxon>Chitinophagales</taxon>
        <taxon>Chitinophagaceae</taxon>
        <taxon>Chitinophaga</taxon>
    </lineage>
</organism>
<dbReference type="Pfam" id="PF13715">
    <property type="entry name" value="CarbopepD_reg_2"/>
    <property type="match status" value="1"/>
</dbReference>
<evidence type="ECO:0000256" key="1">
    <source>
        <dbReference type="ARBA" id="ARBA00004442"/>
    </source>
</evidence>
<keyword evidence="2 4" id="KW-0472">Membrane</keyword>
<dbReference type="PANTHER" id="PTHR40980:SF4">
    <property type="entry name" value="TONB-DEPENDENT RECEPTOR-LIKE BETA-BARREL DOMAIN-CONTAINING PROTEIN"/>
    <property type="match status" value="1"/>
</dbReference>